<sequence>MILRRGRLVAAVSAAAVLLSACAQSNRTCPLQPEAPSFTLPEGCNVQWEGQQGGAYFTCDDGRVGFVG</sequence>
<dbReference type="RefSeq" id="WP_085869400.1">
    <property type="nucleotide sequence ID" value="NZ_FQVK01000021.1"/>
</dbReference>
<keyword evidence="3" id="KW-1185">Reference proteome</keyword>
<name>A0A1M4ZRJ0_9RHOB</name>
<reference evidence="2 3" key="1">
    <citation type="submission" date="2016-11" db="EMBL/GenBank/DDBJ databases">
        <authorList>
            <person name="Varghese N."/>
            <person name="Submissions S."/>
        </authorList>
    </citation>
    <scope>NUCLEOTIDE SEQUENCE [LARGE SCALE GENOMIC DNA]</scope>
    <source>
        <strain evidence="2 3">DSM 29341</strain>
    </source>
</reference>
<dbReference type="PROSITE" id="PS51257">
    <property type="entry name" value="PROKAR_LIPOPROTEIN"/>
    <property type="match status" value="1"/>
</dbReference>
<evidence type="ECO:0000313" key="3">
    <source>
        <dbReference type="Proteomes" id="UP000325134"/>
    </source>
</evidence>
<feature type="signal peptide" evidence="1">
    <location>
        <begin position="1"/>
        <end position="23"/>
    </location>
</feature>
<organism evidence="2 3">
    <name type="scientific">Ruegeria intermedia</name>
    <dbReference type="NCBI Taxonomy" id="996115"/>
    <lineage>
        <taxon>Bacteria</taxon>
        <taxon>Pseudomonadati</taxon>
        <taxon>Pseudomonadota</taxon>
        <taxon>Alphaproteobacteria</taxon>
        <taxon>Rhodobacterales</taxon>
        <taxon>Roseobacteraceae</taxon>
        <taxon>Ruegeria</taxon>
    </lineage>
</organism>
<protein>
    <recommendedName>
        <fullName evidence="4">Lipoprotein</fullName>
    </recommendedName>
</protein>
<proteinExistence type="predicted"/>
<keyword evidence="1" id="KW-0732">Signal</keyword>
<feature type="chain" id="PRO_5012070107" description="Lipoprotein" evidence="1">
    <location>
        <begin position="24"/>
        <end position="68"/>
    </location>
</feature>
<dbReference type="OrthoDB" id="9860460at2"/>
<dbReference type="AlphaFoldDB" id="A0A1M4ZRJ0"/>
<dbReference type="Proteomes" id="UP000325134">
    <property type="component" value="Unassembled WGS sequence"/>
</dbReference>
<gene>
    <name evidence="2" type="ORF">SAMN05444279_12138</name>
</gene>
<evidence type="ECO:0000313" key="2">
    <source>
        <dbReference type="EMBL" id="SHF20700.1"/>
    </source>
</evidence>
<evidence type="ECO:0008006" key="4">
    <source>
        <dbReference type="Google" id="ProtNLM"/>
    </source>
</evidence>
<evidence type="ECO:0000256" key="1">
    <source>
        <dbReference type="SAM" id="SignalP"/>
    </source>
</evidence>
<accession>A0A1M4ZRJ0</accession>
<dbReference type="EMBL" id="FQVK01000021">
    <property type="protein sequence ID" value="SHF20700.1"/>
    <property type="molecule type" value="Genomic_DNA"/>
</dbReference>